<proteinExistence type="inferred from homology"/>
<feature type="signal peptide" evidence="6">
    <location>
        <begin position="1"/>
        <end position="26"/>
    </location>
</feature>
<evidence type="ECO:0000256" key="5">
    <source>
        <dbReference type="RuleBase" id="RU003690"/>
    </source>
</evidence>
<accession>A0A7I8KKW9</accession>
<sequence>MRARVLCEVLLLLALLVLLPVTSIASVRSPGGAGTELIRDDFPLDFIFGSGTSAYQVEGAAAEDGRTPSVWDTGAHAGKVANGSTADITCDGYHKYKDDIKLMKELGLKGYRFSISWSRLIPKGRGDVNPKGLQFYNDFINELIGNGIQPHVTLFHYDLPQALEDEYQGWLSPKIVDDFTAYADVCFKEFGDRVSYWTTLNEPNFLALAGYDTGIFPPFRCSSRFGRNCSIGDSTLEPYIVGYHCILAHAEVATLYRRKYQVIQKGFIGLNVFVYHFTSLTNSTRDVAAAQRAYDFYTGWFVNPLVNGDYPSTMKERTGNKMPSFSVYQSEYIKGSFDFLGVNHYATVWVSDVSSDNSSTYERDFGFDMSVKLTVFGMQGMLEHFKNVYGNPPIYIHENGYSTPQNSSLEDTPRVEYLKMNIGSLLDAVRNGSNARGYFTWSFLDVFELNDGYQSSFGLYHVDFEDKELTRRPKLSARWYSHFLKGGHNNIVSVSVSNNSNPSEALA</sequence>
<dbReference type="Proteomes" id="UP000663760">
    <property type="component" value="Chromosome 6"/>
</dbReference>
<protein>
    <submittedName>
        <fullName evidence="7">Uncharacterized protein</fullName>
    </submittedName>
</protein>
<evidence type="ECO:0000313" key="8">
    <source>
        <dbReference type="Proteomes" id="UP000663760"/>
    </source>
</evidence>
<dbReference type="InterPro" id="IPR017853">
    <property type="entry name" value="GH"/>
</dbReference>
<keyword evidence="4" id="KW-0325">Glycoprotein</keyword>
<dbReference type="PRINTS" id="PR00131">
    <property type="entry name" value="GLHYDRLASE1"/>
</dbReference>
<dbReference type="EMBL" id="LR746269">
    <property type="protein sequence ID" value="CAA7398429.1"/>
    <property type="molecule type" value="Genomic_DNA"/>
</dbReference>
<evidence type="ECO:0000256" key="3">
    <source>
        <dbReference type="ARBA" id="ARBA00022801"/>
    </source>
</evidence>
<comment type="similarity">
    <text evidence="1 5">Belongs to the glycosyl hydrolase 1 family.</text>
</comment>
<keyword evidence="2 6" id="KW-0732">Signal</keyword>
<dbReference type="Gene3D" id="3.20.20.80">
    <property type="entry name" value="Glycosidases"/>
    <property type="match status" value="1"/>
</dbReference>
<dbReference type="AlphaFoldDB" id="A0A7I8KKW9"/>
<dbReference type="GO" id="GO:0005975">
    <property type="term" value="P:carbohydrate metabolic process"/>
    <property type="evidence" value="ECO:0007669"/>
    <property type="project" value="InterPro"/>
</dbReference>
<keyword evidence="3" id="KW-0378">Hydrolase</keyword>
<evidence type="ECO:0000313" key="7">
    <source>
        <dbReference type="EMBL" id="CAA7398429.1"/>
    </source>
</evidence>
<dbReference type="PANTHER" id="PTHR10353">
    <property type="entry name" value="GLYCOSYL HYDROLASE"/>
    <property type="match status" value="1"/>
</dbReference>
<evidence type="ECO:0000256" key="4">
    <source>
        <dbReference type="ARBA" id="ARBA00023180"/>
    </source>
</evidence>
<dbReference type="SUPFAM" id="SSF51445">
    <property type="entry name" value="(Trans)glycosidases"/>
    <property type="match status" value="1"/>
</dbReference>
<keyword evidence="8" id="KW-1185">Reference proteome</keyword>
<evidence type="ECO:0000256" key="2">
    <source>
        <dbReference type="ARBA" id="ARBA00022729"/>
    </source>
</evidence>
<feature type="chain" id="PRO_5029853715" evidence="6">
    <location>
        <begin position="27"/>
        <end position="507"/>
    </location>
</feature>
<dbReference type="OrthoDB" id="65569at2759"/>
<dbReference type="PANTHER" id="PTHR10353:SF29">
    <property type="entry name" value="BETA-GLUCOSIDASE 11"/>
    <property type="match status" value="1"/>
</dbReference>
<organism evidence="7 8">
    <name type="scientific">Spirodela intermedia</name>
    <name type="common">Intermediate duckweed</name>
    <dbReference type="NCBI Taxonomy" id="51605"/>
    <lineage>
        <taxon>Eukaryota</taxon>
        <taxon>Viridiplantae</taxon>
        <taxon>Streptophyta</taxon>
        <taxon>Embryophyta</taxon>
        <taxon>Tracheophyta</taxon>
        <taxon>Spermatophyta</taxon>
        <taxon>Magnoliopsida</taxon>
        <taxon>Liliopsida</taxon>
        <taxon>Araceae</taxon>
        <taxon>Lemnoideae</taxon>
        <taxon>Spirodela</taxon>
    </lineage>
</organism>
<evidence type="ECO:0000256" key="6">
    <source>
        <dbReference type="SAM" id="SignalP"/>
    </source>
</evidence>
<name>A0A7I8KKW9_SPIIN</name>
<dbReference type="PROSITE" id="PS00653">
    <property type="entry name" value="GLYCOSYL_HYDROL_F1_2"/>
    <property type="match status" value="1"/>
</dbReference>
<dbReference type="Pfam" id="PF00232">
    <property type="entry name" value="Glyco_hydro_1"/>
    <property type="match status" value="1"/>
</dbReference>
<evidence type="ECO:0000256" key="1">
    <source>
        <dbReference type="ARBA" id="ARBA00010838"/>
    </source>
</evidence>
<dbReference type="InterPro" id="IPR033132">
    <property type="entry name" value="GH_1_N_CS"/>
</dbReference>
<dbReference type="InterPro" id="IPR001360">
    <property type="entry name" value="Glyco_hydro_1"/>
</dbReference>
<dbReference type="FunFam" id="3.20.20.80:FF:000069">
    <property type="entry name" value="Beta-glucosidase 1"/>
    <property type="match status" value="1"/>
</dbReference>
<gene>
    <name evidence="7" type="ORF">SI8410_06009094</name>
</gene>
<reference evidence="7" key="1">
    <citation type="submission" date="2020-02" db="EMBL/GenBank/DDBJ databases">
        <authorList>
            <person name="Scholz U."/>
            <person name="Mascher M."/>
            <person name="Fiebig A."/>
        </authorList>
    </citation>
    <scope>NUCLEOTIDE SEQUENCE</scope>
</reference>
<dbReference type="GO" id="GO:0008422">
    <property type="term" value="F:beta-glucosidase activity"/>
    <property type="evidence" value="ECO:0007669"/>
    <property type="project" value="UniProtKB-ARBA"/>
</dbReference>